<keyword evidence="3" id="KW-1185">Reference proteome</keyword>
<dbReference type="EMBL" id="BSYO01000025">
    <property type="protein sequence ID" value="GMH22923.1"/>
    <property type="molecule type" value="Genomic_DNA"/>
</dbReference>
<reference evidence="2" key="1">
    <citation type="submission" date="2023-05" db="EMBL/GenBank/DDBJ databases">
        <title>Nepenthes gracilis genome sequencing.</title>
        <authorList>
            <person name="Fukushima K."/>
        </authorList>
    </citation>
    <scope>NUCLEOTIDE SEQUENCE</scope>
    <source>
        <strain evidence="2">SING2019-196</strain>
    </source>
</reference>
<proteinExistence type="predicted"/>
<sequence>MHRGDLLIVPCRVGLLAAPISASVPTDAVLLGVLICSASGPSLGGCFLFARLWGFDDASHFLLQVVESVSAWQVEEGWSCIEVLFFVPSQCPHFEVLVPEWLLVSFGVFVPLVDGWVGLLVLSYRVGLDRSSTGLSAHFGSVDIGDDELSLFVAFAGILALGCVCSFGWQECEDVADFDGVGNGRDAAALFHDAGNFGLLYCAAVGSGL</sequence>
<feature type="transmembrane region" description="Helical" evidence="1">
    <location>
        <begin position="102"/>
        <end position="128"/>
    </location>
</feature>
<accession>A0AAD3T3H0</accession>
<keyword evidence="1" id="KW-1133">Transmembrane helix</keyword>
<dbReference type="Proteomes" id="UP001279734">
    <property type="component" value="Unassembled WGS sequence"/>
</dbReference>
<keyword evidence="1" id="KW-0472">Membrane</keyword>
<organism evidence="2 3">
    <name type="scientific">Nepenthes gracilis</name>
    <name type="common">Slender pitcher plant</name>
    <dbReference type="NCBI Taxonomy" id="150966"/>
    <lineage>
        <taxon>Eukaryota</taxon>
        <taxon>Viridiplantae</taxon>
        <taxon>Streptophyta</taxon>
        <taxon>Embryophyta</taxon>
        <taxon>Tracheophyta</taxon>
        <taxon>Spermatophyta</taxon>
        <taxon>Magnoliopsida</taxon>
        <taxon>eudicotyledons</taxon>
        <taxon>Gunneridae</taxon>
        <taxon>Pentapetalae</taxon>
        <taxon>Caryophyllales</taxon>
        <taxon>Nepenthaceae</taxon>
        <taxon>Nepenthes</taxon>
    </lineage>
</organism>
<comment type="caution">
    <text evidence="2">The sequence shown here is derived from an EMBL/GenBank/DDBJ whole genome shotgun (WGS) entry which is preliminary data.</text>
</comment>
<name>A0AAD3T3H0_NEPGR</name>
<evidence type="ECO:0000313" key="3">
    <source>
        <dbReference type="Proteomes" id="UP001279734"/>
    </source>
</evidence>
<protein>
    <submittedName>
        <fullName evidence="2">Uncharacterized protein</fullName>
    </submittedName>
</protein>
<evidence type="ECO:0000313" key="2">
    <source>
        <dbReference type="EMBL" id="GMH22923.1"/>
    </source>
</evidence>
<keyword evidence="1" id="KW-0812">Transmembrane</keyword>
<gene>
    <name evidence="2" type="ORF">Nepgr_024766</name>
</gene>
<evidence type="ECO:0000256" key="1">
    <source>
        <dbReference type="SAM" id="Phobius"/>
    </source>
</evidence>
<dbReference type="AlphaFoldDB" id="A0AAD3T3H0"/>